<dbReference type="InterPro" id="IPR014729">
    <property type="entry name" value="Rossmann-like_a/b/a_fold"/>
</dbReference>
<evidence type="ECO:0000259" key="4">
    <source>
        <dbReference type="PROSITE" id="PS51645"/>
    </source>
</evidence>
<sequence length="463" mass="53582">MIVVWFKRDLRIKDHQPLFEAANSGEILPVYLLSPEYWESCVYQRRHLEFTKESLDQLNDNLEKLGGRLFTFAGSAADMFQELHALYGDFKIFTYNDFGEESPYSKEAGRWAEEQGISIKEFHRVDETLSIKPAKWKKQMLEQQFLPDIQSIQLPASLPDFPHRRNSRKYNIEIKGDKIHFGQQGGETRALETLSVFLQERLATFAEGLGDPISAANMSSRLSPYLSHGDLSISTIFREIKNSEYCHNLFHGKHFDFFVKKLHKYYLSQRETEAWSPQMEADTYSSLAKPESEHLLSSFLQGMTGLPLLDASIRCLHKTGWVDERLRGLQVSFLVHVLGESWEVAVRKLGPLFLDFDPVIFQREAMLAAGGKKLTASHIVHPVAFSKKIDPQGRFIKRYLPELKNLPENYIHEPWKYPGFYTLGYQPPIVEIDKIIRQMKLYLKETAEKEKAKEGPEQLQFDI</sequence>
<dbReference type="InterPro" id="IPR005101">
    <property type="entry name" value="Cryptochr/Photolyase_FAD-bd"/>
</dbReference>
<dbReference type="InterPro" id="IPR002081">
    <property type="entry name" value="Cryptochrome/DNA_photolyase_1"/>
</dbReference>
<evidence type="ECO:0000313" key="5">
    <source>
        <dbReference type="EMBL" id="MRX73386.1"/>
    </source>
</evidence>
<feature type="domain" description="Photolyase/cryptochrome alpha/beta" evidence="4">
    <location>
        <begin position="1"/>
        <end position="127"/>
    </location>
</feature>
<reference evidence="5 6" key="1">
    <citation type="submission" date="2019-11" db="EMBL/GenBank/DDBJ databases">
        <title>Bacillus lacus genome.</title>
        <authorList>
            <person name="Allen C.J."/>
            <person name="Newman J.D."/>
        </authorList>
    </citation>
    <scope>NUCLEOTIDE SEQUENCE [LARGE SCALE GENOMIC DNA]</scope>
    <source>
        <strain evidence="5 6">KCTC 33946</strain>
    </source>
</reference>
<evidence type="ECO:0000313" key="6">
    <source>
        <dbReference type="Proteomes" id="UP000448867"/>
    </source>
</evidence>
<dbReference type="EMBL" id="WKKI01000033">
    <property type="protein sequence ID" value="MRX73386.1"/>
    <property type="molecule type" value="Genomic_DNA"/>
</dbReference>
<dbReference type="PROSITE" id="PS51645">
    <property type="entry name" value="PHR_CRY_ALPHA_BETA"/>
    <property type="match status" value="1"/>
</dbReference>
<dbReference type="InterPro" id="IPR006050">
    <property type="entry name" value="DNA_photolyase_N"/>
</dbReference>
<dbReference type="SUPFAM" id="SSF48173">
    <property type="entry name" value="Cryptochrome/photolyase FAD-binding domain"/>
    <property type="match status" value="1"/>
</dbReference>
<comment type="caution">
    <text evidence="5">The sequence shown here is derived from an EMBL/GenBank/DDBJ whole genome shotgun (WGS) entry which is preliminary data.</text>
</comment>
<comment type="cofactor">
    <cofactor evidence="3">
        <name>FAD</name>
        <dbReference type="ChEBI" id="CHEBI:57692"/>
    </cofactor>
    <text evidence="3">Binds 1 FAD per subunit.</text>
</comment>
<accession>A0A7X2LZG0</accession>
<organism evidence="5 6">
    <name type="scientific">Metabacillus lacus</name>
    <dbReference type="NCBI Taxonomy" id="1983721"/>
    <lineage>
        <taxon>Bacteria</taxon>
        <taxon>Bacillati</taxon>
        <taxon>Bacillota</taxon>
        <taxon>Bacilli</taxon>
        <taxon>Bacillales</taxon>
        <taxon>Bacillaceae</taxon>
        <taxon>Metabacillus</taxon>
    </lineage>
</organism>
<dbReference type="Gene3D" id="3.40.50.620">
    <property type="entry name" value="HUPs"/>
    <property type="match status" value="1"/>
</dbReference>
<dbReference type="GO" id="GO:0003904">
    <property type="term" value="F:deoxyribodipyrimidine photo-lyase activity"/>
    <property type="evidence" value="ECO:0007669"/>
    <property type="project" value="TreeGrafter"/>
</dbReference>
<dbReference type="PANTHER" id="PTHR11455">
    <property type="entry name" value="CRYPTOCHROME"/>
    <property type="match status" value="1"/>
</dbReference>
<dbReference type="PANTHER" id="PTHR11455:SF18">
    <property type="entry name" value="SI:CH1073-390K14.1"/>
    <property type="match status" value="1"/>
</dbReference>
<dbReference type="Gene3D" id="1.25.40.80">
    <property type="match status" value="1"/>
</dbReference>
<dbReference type="Pfam" id="PF03441">
    <property type="entry name" value="FAD_binding_7"/>
    <property type="match status" value="1"/>
</dbReference>
<dbReference type="GO" id="GO:0043153">
    <property type="term" value="P:entrainment of circadian clock by photoperiod"/>
    <property type="evidence" value="ECO:0007669"/>
    <property type="project" value="TreeGrafter"/>
</dbReference>
<evidence type="ECO:0000256" key="1">
    <source>
        <dbReference type="ARBA" id="ARBA00022630"/>
    </source>
</evidence>
<feature type="binding site" evidence="3">
    <location>
        <begin position="355"/>
        <end position="357"/>
    </location>
    <ligand>
        <name>FAD</name>
        <dbReference type="ChEBI" id="CHEBI:57692"/>
    </ligand>
</feature>
<dbReference type="Pfam" id="PF00875">
    <property type="entry name" value="DNA_photolyase"/>
    <property type="match status" value="1"/>
</dbReference>
<dbReference type="InterPro" id="IPR036134">
    <property type="entry name" value="Crypto/Photolyase_FAD-like_sf"/>
</dbReference>
<feature type="binding site" evidence="3">
    <location>
        <begin position="219"/>
        <end position="223"/>
    </location>
    <ligand>
        <name>FAD</name>
        <dbReference type="ChEBI" id="CHEBI:57692"/>
    </ligand>
</feature>
<feature type="binding site" evidence="3">
    <location>
        <position position="258"/>
    </location>
    <ligand>
        <name>FAD</name>
        <dbReference type="ChEBI" id="CHEBI:57692"/>
    </ligand>
</feature>
<keyword evidence="1 3" id="KW-0285">Flavoprotein</keyword>
<keyword evidence="2 3" id="KW-0274">FAD</keyword>
<dbReference type="Gene3D" id="1.10.579.10">
    <property type="entry name" value="DNA Cyclobutane Dipyrimidine Photolyase, subunit A, domain 3"/>
    <property type="match status" value="1"/>
</dbReference>
<dbReference type="GO" id="GO:0003677">
    <property type="term" value="F:DNA binding"/>
    <property type="evidence" value="ECO:0007669"/>
    <property type="project" value="TreeGrafter"/>
</dbReference>
<dbReference type="Proteomes" id="UP000448867">
    <property type="component" value="Unassembled WGS sequence"/>
</dbReference>
<proteinExistence type="predicted"/>
<name>A0A7X2LZG0_9BACI</name>
<evidence type="ECO:0000256" key="2">
    <source>
        <dbReference type="ARBA" id="ARBA00022827"/>
    </source>
</evidence>
<gene>
    <name evidence="5" type="ORF">GJU40_14650</name>
</gene>
<dbReference type="AlphaFoldDB" id="A0A7X2LZG0"/>
<dbReference type="OrthoDB" id="9772484at2"/>
<dbReference type="GO" id="GO:0005737">
    <property type="term" value="C:cytoplasm"/>
    <property type="evidence" value="ECO:0007669"/>
    <property type="project" value="TreeGrafter"/>
</dbReference>
<evidence type="ECO:0000256" key="3">
    <source>
        <dbReference type="PIRSR" id="PIRSR602081-1"/>
    </source>
</evidence>
<dbReference type="GO" id="GO:0071949">
    <property type="term" value="F:FAD binding"/>
    <property type="evidence" value="ECO:0007669"/>
    <property type="project" value="TreeGrafter"/>
</dbReference>
<dbReference type="GO" id="GO:0032922">
    <property type="term" value="P:circadian regulation of gene expression"/>
    <property type="evidence" value="ECO:0007669"/>
    <property type="project" value="TreeGrafter"/>
</dbReference>
<dbReference type="InterPro" id="IPR036155">
    <property type="entry name" value="Crypto/Photolyase_N_sf"/>
</dbReference>
<keyword evidence="6" id="KW-1185">Reference proteome</keyword>
<dbReference type="RefSeq" id="WP_154308849.1">
    <property type="nucleotide sequence ID" value="NZ_WKKI01000033.1"/>
</dbReference>
<dbReference type="SUPFAM" id="SSF52425">
    <property type="entry name" value="Cryptochrome/photolyase, N-terminal domain"/>
    <property type="match status" value="1"/>
</dbReference>
<protein>
    <recommendedName>
        <fullName evidence="4">Photolyase/cryptochrome alpha/beta domain-containing protein</fullName>
    </recommendedName>
</protein>